<dbReference type="GO" id="GO:0004124">
    <property type="term" value="F:cysteine synthase activity"/>
    <property type="evidence" value="ECO:0007669"/>
    <property type="project" value="UniProtKB-EC"/>
</dbReference>
<comment type="similarity">
    <text evidence="3">Belongs to the cysteine synthase/cystathionine beta-synthase family.</text>
</comment>
<name>A0A5C3R7G8_9AGAR</name>
<dbReference type="GO" id="GO:0005741">
    <property type="term" value="C:mitochondrial outer membrane"/>
    <property type="evidence" value="ECO:0007669"/>
    <property type="project" value="UniProtKB-SubCell"/>
</dbReference>
<evidence type="ECO:0000256" key="7">
    <source>
        <dbReference type="ARBA" id="ARBA00022787"/>
    </source>
</evidence>
<dbReference type="EC" id="2.5.1.47" evidence="4"/>
<keyword evidence="10" id="KW-0472">Membrane</keyword>
<dbReference type="Pfam" id="PF00291">
    <property type="entry name" value="PALP"/>
    <property type="match status" value="1"/>
</dbReference>
<evidence type="ECO:0000256" key="2">
    <source>
        <dbReference type="ARBA" id="ARBA00004572"/>
    </source>
</evidence>
<dbReference type="AlphaFoldDB" id="A0A5C3R7G8"/>
<accession>A0A5C3R7G8</accession>
<sequence length="455" mass="48494">MSNEGSALRQVLFGVGIGVAIGASLSLAASITTQQKPSIRRDHSKLARPIELRSGEVRDGVTGLIGNTPLIRIKSLSDALGVTILAKAELLNPGGSVKDRVALRIIQDAEQLGLLVPNTGSRIFEGTVGSTGISIATVARARGYDTTIIMPDDVATEKVKALEALGATVERVRPVSIVDKKQYVNLARKAALEFGTSSQLNASDASRGASDIPPFVSTSELAVAPANSKSPSAARGFFADQFENKSNYDAHFEGTGPEIWSQTNGHVDAFISGAGTGGTIAGVGRYLKSMSETTRVVLADPQGSGLCNKVRYGVLFDEAEREGTKRRHQVDTVVEGIGINRLTQNINLALPIIDDAFRISDAEAVSMARYLVQHDGLFLGSSSACNLVACVKLVKKMGWCNGERVVTIMCDSGTRHYSKFWNDDYLRQNDIPIQASIVEEMLGSPANGHTHKLEG</sequence>
<evidence type="ECO:0000256" key="1">
    <source>
        <dbReference type="ARBA" id="ARBA00001933"/>
    </source>
</evidence>
<comment type="cofactor">
    <cofactor evidence="1">
        <name>pyridoxal 5'-phosphate</name>
        <dbReference type="ChEBI" id="CHEBI:597326"/>
    </cofactor>
</comment>
<dbReference type="InterPro" id="IPR001216">
    <property type="entry name" value="P-phosphate_BS"/>
</dbReference>
<dbReference type="Gene3D" id="3.40.50.1100">
    <property type="match status" value="4"/>
</dbReference>
<keyword evidence="15" id="KW-1185">Reference proteome</keyword>
<dbReference type="CDD" id="cd01561">
    <property type="entry name" value="CBS_like"/>
    <property type="match status" value="1"/>
</dbReference>
<reference evidence="14 15" key="1">
    <citation type="journal article" date="2019" name="Nat. Ecol. Evol.">
        <title>Megaphylogeny resolves global patterns of mushroom evolution.</title>
        <authorList>
            <person name="Varga T."/>
            <person name="Krizsan K."/>
            <person name="Foldi C."/>
            <person name="Dima B."/>
            <person name="Sanchez-Garcia M."/>
            <person name="Sanchez-Ramirez S."/>
            <person name="Szollosi G.J."/>
            <person name="Szarkandi J.G."/>
            <person name="Papp V."/>
            <person name="Albert L."/>
            <person name="Andreopoulos W."/>
            <person name="Angelini C."/>
            <person name="Antonin V."/>
            <person name="Barry K.W."/>
            <person name="Bougher N.L."/>
            <person name="Buchanan P."/>
            <person name="Buyck B."/>
            <person name="Bense V."/>
            <person name="Catcheside P."/>
            <person name="Chovatia M."/>
            <person name="Cooper J."/>
            <person name="Damon W."/>
            <person name="Desjardin D."/>
            <person name="Finy P."/>
            <person name="Geml J."/>
            <person name="Haridas S."/>
            <person name="Hughes K."/>
            <person name="Justo A."/>
            <person name="Karasinski D."/>
            <person name="Kautmanova I."/>
            <person name="Kiss B."/>
            <person name="Kocsube S."/>
            <person name="Kotiranta H."/>
            <person name="LaButti K.M."/>
            <person name="Lechner B.E."/>
            <person name="Liimatainen K."/>
            <person name="Lipzen A."/>
            <person name="Lukacs Z."/>
            <person name="Mihaltcheva S."/>
            <person name="Morgado L.N."/>
            <person name="Niskanen T."/>
            <person name="Noordeloos M.E."/>
            <person name="Ohm R.A."/>
            <person name="Ortiz-Santana B."/>
            <person name="Ovrebo C."/>
            <person name="Racz N."/>
            <person name="Riley R."/>
            <person name="Savchenko A."/>
            <person name="Shiryaev A."/>
            <person name="Soop K."/>
            <person name="Spirin V."/>
            <person name="Szebenyi C."/>
            <person name="Tomsovsky M."/>
            <person name="Tulloss R.E."/>
            <person name="Uehling J."/>
            <person name="Grigoriev I.V."/>
            <person name="Vagvolgyi C."/>
            <person name="Papp T."/>
            <person name="Martin F.M."/>
            <person name="Miettinen O."/>
            <person name="Hibbett D.S."/>
            <person name="Nagy L.G."/>
        </authorList>
    </citation>
    <scope>NUCLEOTIDE SEQUENCE [LARGE SCALE GENOMIC DNA]</scope>
    <source>
        <strain evidence="14 15">CBS 309.79</strain>
    </source>
</reference>
<evidence type="ECO:0000313" key="15">
    <source>
        <dbReference type="Proteomes" id="UP000305067"/>
    </source>
</evidence>
<dbReference type="SUPFAM" id="SSF53686">
    <property type="entry name" value="Tryptophan synthase beta subunit-like PLP-dependent enzymes"/>
    <property type="match status" value="1"/>
</dbReference>
<organism evidence="14 15">
    <name type="scientific">Pterulicium gracile</name>
    <dbReference type="NCBI Taxonomy" id="1884261"/>
    <lineage>
        <taxon>Eukaryota</taxon>
        <taxon>Fungi</taxon>
        <taxon>Dikarya</taxon>
        <taxon>Basidiomycota</taxon>
        <taxon>Agaricomycotina</taxon>
        <taxon>Agaricomycetes</taxon>
        <taxon>Agaricomycetidae</taxon>
        <taxon>Agaricales</taxon>
        <taxon>Pleurotineae</taxon>
        <taxon>Pterulaceae</taxon>
        <taxon>Pterulicium</taxon>
    </lineage>
</organism>
<keyword evidence="7" id="KW-1000">Mitochondrion outer membrane</keyword>
<comment type="subcellular location">
    <subcellularLocation>
        <location evidence="2">Mitochondrion outer membrane</location>
        <topology evidence="2">Single-pass membrane protein</topology>
    </subcellularLocation>
</comment>
<comment type="catalytic activity">
    <reaction evidence="11">
        <text>O-acetyl-L-serine + hydrogen sulfide = L-cysteine + acetate</text>
        <dbReference type="Rhea" id="RHEA:14829"/>
        <dbReference type="ChEBI" id="CHEBI:29919"/>
        <dbReference type="ChEBI" id="CHEBI:30089"/>
        <dbReference type="ChEBI" id="CHEBI:35235"/>
        <dbReference type="ChEBI" id="CHEBI:58340"/>
        <dbReference type="EC" id="2.5.1.47"/>
    </reaction>
</comment>
<dbReference type="STRING" id="1884261.A0A5C3R7G8"/>
<evidence type="ECO:0000256" key="11">
    <source>
        <dbReference type="ARBA" id="ARBA00047931"/>
    </source>
</evidence>
<dbReference type="InterPro" id="IPR001926">
    <property type="entry name" value="TrpB-like_PALP"/>
</dbReference>
<keyword evidence="9" id="KW-0496">Mitochondrion</keyword>
<gene>
    <name evidence="14" type="ORF">BDV98DRAFT_557578</name>
</gene>
<protein>
    <recommendedName>
        <fullName evidence="4">cysteine synthase</fullName>
        <ecNumber evidence="4">2.5.1.47</ecNumber>
    </recommendedName>
    <alternativeName>
        <fullName evidence="12">Cysteine synthase-like protein</fullName>
    </alternativeName>
</protein>
<evidence type="ECO:0000256" key="4">
    <source>
        <dbReference type="ARBA" id="ARBA00012681"/>
    </source>
</evidence>
<dbReference type="PROSITE" id="PS00901">
    <property type="entry name" value="CYS_SYNTHASE"/>
    <property type="match status" value="1"/>
</dbReference>
<dbReference type="PANTHER" id="PTHR10314">
    <property type="entry name" value="CYSTATHIONINE BETA-SYNTHASE"/>
    <property type="match status" value="1"/>
</dbReference>
<evidence type="ECO:0000256" key="10">
    <source>
        <dbReference type="ARBA" id="ARBA00023136"/>
    </source>
</evidence>
<keyword evidence="8" id="KW-1133">Transmembrane helix</keyword>
<keyword evidence="6" id="KW-0812">Transmembrane</keyword>
<dbReference type="InterPro" id="IPR036052">
    <property type="entry name" value="TrpB-like_PALP_sf"/>
</dbReference>
<dbReference type="Proteomes" id="UP000305067">
    <property type="component" value="Unassembled WGS sequence"/>
</dbReference>
<evidence type="ECO:0000256" key="12">
    <source>
        <dbReference type="ARBA" id="ARBA00078545"/>
    </source>
</evidence>
<proteinExistence type="inferred from homology"/>
<evidence type="ECO:0000259" key="13">
    <source>
        <dbReference type="Pfam" id="PF00291"/>
    </source>
</evidence>
<dbReference type="InterPro" id="IPR050214">
    <property type="entry name" value="Cys_Synth/Cystath_Beta-Synth"/>
</dbReference>
<evidence type="ECO:0000256" key="3">
    <source>
        <dbReference type="ARBA" id="ARBA00007103"/>
    </source>
</evidence>
<dbReference type="OrthoDB" id="10259545at2759"/>
<keyword evidence="5" id="KW-0808">Transferase</keyword>
<dbReference type="FunFam" id="3.40.50.1100:FF:000096">
    <property type="entry name" value="Related to cysteine synthase"/>
    <property type="match status" value="1"/>
</dbReference>
<dbReference type="EMBL" id="ML178814">
    <property type="protein sequence ID" value="TFL07284.1"/>
    <property type="molecule type" value="Genomic_DNA"/>
</dbReference>
<feature type="domain" description="Tryptophan synthase beta chain-like PALP" evidence="13">
    <location>
        <begin position="61"/>
        <end position="411"/>
    </location>
</feature>
<evidence type="ECO:0000256" key="8">
    <source>
        <dbReference type="ARBA" id="ARBA00022989"/>
    </source>
</evidence>
<dbReference type="GO" id="GO:0006535">
    <property type="term" value="P:cysteine biosynthetic process from serine"/>
    <property type="evidence" value="ECO:0007669"/>
    <property type="project" value="InterPro"/>
</dbReference>
<evidence type="ECO:0000256" key="5">
    <source>
        <dbReference type="ARBA" id="ARBA00022679"/>
    </source>
</evidence>
<evidence type="ECO:0000256" key="9">
    <source>
        <dbReference type="ARBA" id="ARBA00023128"/>
    </source>
</evidence>
<evidence type="ECO:0000256" key="6">
    <source>
        <dbReference type="ARBA" id="ARBA00022692"/>
    </source>
</evidence>
<evidence type="ECO:0000313" key="14">
    <source>
        <dbReference type="EMBL" id="TFL07284.1"/>
    </source>
</evidence>